<dbReference type="InterPro" id="IPR017871">
    <property type="entry name" value="ABC_transporter-like_CS"/>
</dbReference>
<dbReference type="InterPro" id="IPR032781">
    <property type="entry name" value="ABC_tran_Xtn"/>
</dbReference>
<organism evidence="20 21">
    <name type="scientific">Tenebrio molitor</name>
    <name type="common">Yellow mealworm beetle</name>
    <dbReference type="NCBI Taxonomy" id="7067"/>
    <lineage>
        <taxon>Eukaryota</taxon>
        <taxon>Metazoa</taxon>
        <taxon>Ecdysozoa</taxon>
        <taxon>Arthropoda</taxon>
        <taxon>Hexapoda</taxon>
        <taxon>Insecta</taxon>
        <taxon>Pterygota</taxon>
        <taxon>Neoptera</taxon>
        <taxon>Endopterygota</taxon>
        <taxon>Coleoptera</taxon>
        <taxon>Polyphaga</taxon>
        <taxon>Cucujiformia</taxon>
        <taxon>Tenebrionidae</taxon>
        <taxon>Tenebrio</taxon>
    </lineage>
</organism>
<dbReference type="PROSITE" id="PS50893">
    <property type="entry name" value="ABC_TRANSPORTER_2"/>
    <property type="match status" value="2"/>
</dbReference>
<evidence type="ECO:0000256" key="5">
    <source>
        <dbReference type="ARBA" id="ARBA00022737"/>
    </source>
</evidence>
<dbReference type="InterPro" id="IPR000159">
    <property type="entry name" value="RA_dom"/>
</dbReference>
<dbReference type="CDD" id="cd00155">
    <property type="entry name" value="RasGEF"/>
    <property type="match status" value="1"/>
</dbReference>
<dbReference type="EMBL" id="JABDTM020027275">
    <property type="protein sequence ID" value="KAH0810762.1"/>
    <property type="molecule type" value="Genomic_DNA"/>
</dbReference>
<feature type="domain" description="Cyclic nucleotide-binding" evidence="15">
    <location>
        <begin position="266"/>
        <end position="367"/>
    </location>
</feature>
<dbReference type="InterPro" id="IPR003593">
    <property type="entry name" value="AAA+_ATPase"/>
</dbReference>
<feature type="domain" description="ABC transporter" evidence="19">
    <location>
        <begin position="1170"/>
        <end position="1416"/>
    </location>
</feature>
<proteinExistence type="inferred from homology"/>
<dbReference type="Proteomes" id="UP000719412">
    <property type="component" value="Unassembled WGS sequence"/>
</dbReference>
<evidence type="ECO:0000256" key="7">
    <source>
        <dbReference type="ARBA" id="ARBA00022840"/>
    </source>
</evidence>
<dbReference type="PRINTS" id="PR00103">
    <property type="entry name" value="CAMPKINASE"/>
</dbReference>
<evidence type="ECO:0000256" key="13">
    <source>
        <dbReference type="SAM" id="MobiDB-lite"/>
    </source>
</evidence>
<dbReference type="PROSITE" id="PS00211">
    <property type="entry name" value="ABC_TRANSPORTER_1"/>
    <property type="match status" value="1"/>
</dbReference>
<dbReference type="InterPro" id="IPR036388">
    <property type="entry name" value="WH-like_DNA-bd_sf"/>
</dbReference>
<dbReference type="PANTHER" id="PTHR19211">
    <property type="entry name" value="ATP-BINDING TRANSPORT PROTEIN-RELATED"/>
    <property type="match status" value="1"/>
</dbReference>
<dbReference type="GO" id="GO:0051607">
    <property type="term" value="P:defense response to virus"/>
    <property type="evidence" value="ECO:0007669"/>
    <property type="project" value="UniProtKB-KW"/>
</dbReference>
<dbReference type="InterPro" id="IPR029071">
    <property type="entry name" value="Ubiquitin-like_domsf"/>
</dbReference>
<evidence type="ECO:0000256" key="3">
    <source>
        <dbReference type="ARBA" id="ARBA00022553"/>
    </source>
</evidence>
<dbReference type="SMART" id="SM00147">
    <property type="entry name" value="RasGEF"/>
    <property type="match status" value="1"/>
</dbReference>
<keyword evidence="7" id="KW-0067">ATP-binding</keyword>
<dbReference type="Pfam" id="PF00610">
    <property type="entry name" value="DEP"/>
    <property type="match status" value="1"/>
</dbReference>
<feature type="domain" description="DEP" evidence="16">
    <location>
        <begin position="126"/>
        <end position="201"/>
    </location>
</feature>
<dbReference type="GO" id="GO:0005524">
    <property type="term" value="F:ATP binding"/>
    <property type="evidence" value="ECO:0007669"/>
    <property type="project" value="UniProtKB-KW"/>
</dbReference>
<protein>
    <recommendedName>
        <fullName evidence="10">ATP-binding cassette sub-family F member 3</fullName>
    </recommendedName>
</protein>
<accession>A0A8J6HAC7</accession>
<reference evidence="20" key="2">
    <citation type="submission" date="2021-08" db="EMBL/GenBank/DDBJ databases">
        <authorList>
            <person name="Eriksson T."/>
        </authorList>
    </citation>
    <scope>NUCLEOTIDE SEQUENCE</scope>
    <source>
        <strain evidence="20">Stoneville</strain>
        <tissue evidence="20">Whole head</tissue>
    </source>
</reference>
<dbReference type="PROSITE" id="PS00720">
    <property type="entry name" value="RASGEF"/>
    <property type="match status" value="1"/>
</dbReference>
<comment type="caution">
    <text evidence="20">The sequence shown here is derived from an EMBL/GenBank/DDBJ whole genome shotgun (WGS) entry which is preliminary data.</text>
</comment>
<evidence type="ECO:0000256" key="2">
    <source>
        <dbReference type="ARBA" id="ARBA00011054"/>
    </source>
</evidence>
<dbReference type="InterPro" id="IPR014710">
    <property type="entry name" value="RmlC-like_jellyroll"/>
</dbReference>
<dbReference type="Pfam" id="PF00005">
    <property type="entry name" value="ABC_tran"/>
    <property type="match status" value="2"/>
</dbReference>
<evidence type="ECO:0000259" key="14">
    <source>
        <dbReference type="PROSITE" id="PS50009"/>
    </source>
</evidence>
<keyword evidence="12" id="KW-0175">Coiled coil</keyword>
<dbReference type="SUPFAM" id="SSF46785">
    <property type="entry name" value="Winged helix' DNA-binding domain"/>
    <property type="match status" value="1"/>
</dbReference>
<dbReference type="Gene3D" id="1.10.8.1240">
    <property type="match status" value="1"/>
</dbReference>
<evidence type="ECO:0000256" key="12">
    <source>
        <dbReference type="SAM" id="Coils"/>
    </source>
</evidence>
<dbReference type="Gene3D" id="1.10.10.10">
    <property type="entry name" value="Winged helix-like DNA-binding domain superfamily/Winged helix DNA-binding domain"/>
    <property type="match status" value="1"/>
</dbReference>
<dbReference type="CDD" id="cd04437">
    <property type="entry name" value="DEP_Epac"/>
    <property type="match status" value="1"/>
</dbReference>
<keyword evidence="8" id="KW-0007">Acetylation</keyword>
<evidence type="ECO:0000256" key="1">
    <source>
        <dbReference type="ARBA" id="ARBA00010829"/>
    </source>
</evidence>
<dbReference type="Pfam" id="PF00617">
    <property type="entry name" value="RasGEF"/>
    <property type="match status" value="1"/>
</dbReference>
<sequence length="1699" mass="192781">MIEIPVTLCTLGVGATFGESILQDLPRDTTVVTQTTCELLRVEQHDFKLIWEKNKELMNDLVSNCKLKNGFGTAVSGTKGGGMQQPLSPPPRRSMSPDQPNPAEPITESPSTIIGRTGWALRTLLLSQNTCLKDRKVSGRLVRRCAPGTELVDWLLSLSSSIHTRAQAAGMWQALLEEGVISHVNKEQPFKDKCFLYRFWQDEEGPTSLPPLEDVATAEEQIQDSLGTLIHRGPDAVLRMILRKQSHERTPDDLETIYEELLHIRALSHLSNSVKRELSSVIVFEAHPRAGTVLFHQGDEGRSWYIIVRGSVDVVIHGKGTVNTLHEGDDFGKLALINDAPRAATIVLRENNCHFLRVDKENFNRILRDVEANTVRLKEHGKDVLILEKINTPSKQIFSSHFKYTVMAGTAQKMLEHLLETRLDGRGTMGGGDNFIVTSAQDPFLDDFLLTHIVRESFRVFSLMEITYRIDSSNQDKEFVLACKRRVIQFVYRWVTTIRQPVFEDDVAVEFLEDLASELESDCIQWNALQEEASLMHHVMSQLRRYQEDRKAHEGQKWKLPPCGQPISLFSGNDTNRTIIMPQDDIIFRVYCADHTYCTLRLPVDTPAEAIKIVAAEKLKMRSTDELLLVEVKSNGERVTFKDNDISIPTALSLNGRIFVSPKDHLDALTCLSEQEEPTQGIDADIELFSTKELAYYMTLFDWDLFWCVHEYELLYHTFGRHHFGQITANLDVFLRRFNEIQFWVVTEICMTTSLSKRVALLRKFIKLAAYCKEYQNLNAFCAIVMGLSNVAVSRLSLTWEKLPSKFRKLYTEFESLIDPSRNHRAYRVSVGKLQPPVVPFMPLLLKDMTFTHEGNKTSLDGLVNFEKMHMLAQTMRTIRFCRSRHLGEWWIVGACARKLCPERGKDGLTVLILILLTVLEPPSPKSEGEVKSYISCLRWHYVLSRRVITYIGWRCWMACPFPFYKPPPAYMVEAPGYLFFNRVATGGDVFEATEDDGGINLFKTNVKPKYIPRLCVLKNGADDFQDSEEVYDAIGEVLQEVSSDKTEDDIRTICNELLNMLKPDKSSSKKNGPTKVLNAPIHLASMAANLENDMNDIKSIWVMHRDDTLKVDAKKLEKAEAKLQEKQEKRSKDVKTVAPVKLETATASQVTSKKESKMEAKGSNRTQDIRIENFDVAYGDRILLQGADLSLAFGRRYGLVGRNGLGKSTLLRMISNGQLRIPSHISILHVEQEVIGDDTLAIESVLQCDIVREDLLKREKEISAAINSGSNDPELSNQLTEIYAQLQNIESDKAPAKASIILNGLGFTSEMQQKETKTFSGGWRMRLALARALFSRPDLLLLDEPTNMLDIKAIIWLENYLQNWPTTLLVVSHDRNFLDTVPTDILHLHSQRIEAYRGNYEQFEKTKTEKLKNQQREYDAQMQHRQHVQEFIDRFRYNANRAASVQSKIKMLEKLPELKPIEKEVSVVLKFPDTEPLSPPILQLNDVTFEYTKNRVIFSNVNLGATMDSRICIVGDNGAGKTTLLKIIMGILSPTSGMRHVHRNLKFGYFSQHHVDQLDMNVNSVELLQSAYPGKPIEEYRRQLGSFGVSGDLALQTVASLSGGQKSRVAFSRMCMGQPNFLVLDEPTNHLDIETIEALGNAITKYTGGVILVSHDERLIRKVCKELWVCANGSVRSIEGFDEYRKIVEQELEAAQSK</sequence>
<dbReference type="FunFam" id="3.40.50.300:FF:000688">
    <property type="entry name" value="ATP-binding cassette sub-family F member 3"/>
    <property type="match status" value="1"/>
</dbReference>
<evidence type="ECO:0000256" key="8">
    <source>
        <dbReference type="ARBA" id="ARBA00022990"/>
    </source>
</evidence>
<keyword evidence="4 11" id="KW-0344">Guanine-nucleotide releasing factor</keyword>
<dbReference type="Pfam" id="PF26051">
    <property type="entry name" value="PWI_ABCF3"/>
    <property type="match status" value="1"/>
</dbReference>
<evidence type="ECO:0000259" key="19">
    <source>
        <dbReference type="PROSITE" id="PS50893"/>
    </source>
</evidence>
<evidence type="ECO:0000259" key="17">
    <source>
        <dbReference type="PROSITE" id="PS50200"/>
    </source>
</evidence>
<dbReference type="Gene3D" id="2.60.120.10">
    <property type="entry name" value="Jelly Rolls"/>
    <property type="match status" value="2"/>
</dbReference>
<dbReference type="Pfam" id="PF00027">
    <property type="entry name" value="cNMP_binding"/>
    <property type="match status" value="1"/>
</dbReference>
<dbReference type="InterPro" id="IPR000591">
    <property type="entry name" value="DEP_dom"/>
</dbReference>
<evidence type="ECO:0000256" key="10">
    <source>
        <dbReference type="ARBA" id="ARBA00073919"/>
    </source>
</evidence>
<dbReference type="GO" id="GO:0005085">
    <property type="term" value="F:guanyl-nucleotide exchange factor activity"/>
    <property type="evidence" value="ECO:0007669"/>
    <property type="project" value="UniProtKB-KW"/>
</dbReference>
<name>A0A8J6HAC7_TENMO</name>
<evidence type="ECO:0000259" key="18">
    <source>
        <dbReference type="PROSITE" id="PS50212"/>
    </source>
</evidence>
<keyword evidence="21" id="KW-1185">Reference proteome</keyword>
<dbReference type="FunFam" id="3.40.50.300:FF:000104">
    <property type="entry name" value="ATP-binding cassette sub-family F member 3"/>
    <property type="match status" value="1"/>
</dbReference>
<dbReference type="PROSITE" id="PS50212">
    <property type="entry name" value="RASGEF_NTER"/>
    <property type="match status" value="1"/>
</dbReference>
<evidence type="ECO:0000256" key="9">
    <source>
        <dbReference type="ARBA" id="ARBA00023118"/>
    </source>
</evidence>
<evidence type="ECO:0000259" key="15">
    <source>
        <dbReference type="PROSITE" id="PS50042"/>
    </source>
</evidence>
<dbReference type="SMART" id="SM00049">
    <property type="entry name" value="DEP"/>
    <property type="match status" value="1"/>
</dbReference>
<dbReference type="InterPro" id="IPR000595">
    <property type="entry name" value="cNMP-bd_dom"/>
</dbReference>
<dbReference type="InterPro" id="IPR003439">
    <property type="entry name" value="ABC_transporter-like_ATP-bd"/>
</dbReference>
<dbReference type="InterPro" id="IPR019804">
    <property type="entry name" value="Ras_G-nucl-exch_fac_CS"/>
</dbReference>
<feature type="domain" description="Cyclic nucleotide-binding" evidence="15">
    <location>
        <begin position="1"/>
        <end position="50"/>
    </location>
</feature>
<evidence type="ECO:0000313" key="20">
    <source>
        <dbReference type="EMBL" id="KAH0810762.1"/>
    </source>
</evidence>
<dbReference type="InterPro" id="IPR000651">
    <property type="entry name" value="Ras-like_Gua-exchang_fac_N"/>
</dbReference>
<feature type="domain" description="Ras-GEF" evidence="14">
    <location>
        <begin position="690"/>
        <end position="923"/>
    </location>
</feature>
<dbReference type="InterPro" id="IPR058770">
    <property type="entry name" value="PWI_ABCF3"/>
</dbReference>
<gene>
    <name evidence="20" type="ORF">GEV33_012029</name>
</gene>
<dbReference type="InterPro" id="IPR018490">
    <property type="entry name" value="cNMP-bd_dom_sf"/>
</dbReference>
<evidence type="ECO:0000259" key="16">
    <source>
        <dbReference type="PROSITE" id="PS50186"/>
    </source>
</evidence>
<dbReference type="SUPFAM" id="SSF52540">
    <property type="entry name" value="P-loop containing nucleoside triphosphate hydrolases"/>
    <property type="match status" value="2"/>
</dbReference>
<keyword evidence="3" id="KW-0597">Phosphoprotein</keyword>
<feature type="domain" description="ABC transporter" evidence="19">
    <location>
        <begin position="1483"/>
        <end position="1698"/>
    </location>
</feature>
<dbReference type="GO" id="GO:0007264">
    <property type="term" value="P:small GTPase-mediated signal transduction"/>
    <property type="evidence" value="ECO:0007669"/>
    <property type="project" value="InterPro"/>
</dbReference>
<reference evidence="20" key="1">
    <citation type="journal article" date="2020" name="J Insects Food Feed">
        <title>The yellow mealworm (Tenebrio molitor) genome: a resource for the emerging insects as food and feed industry.</title>
        <authorList>
            <person name="Eriksson T."/>
            <person name="Andere A."/>
            <person name="Kelstrup H."/>
            <person name="Emery V."/>
            <person name="Picard C."/>
        </authorList>
    </citation>
    <scope>NUCLEOTIDE SEQUENCE</scope>
    <source>
        <strain evidence="20">Stoneville</strain>
        <tissue evidence="20">Whole head</tissue>
    </source>
</reference>
<evidence type="ECO:0000256" key="6">
    <source>
        <dbReference type="ARBA" id="ARBA00022741"/>
    </source>
</evidence>
<feature type="coiled-coil region" evidence="12">
    <location>
        <begin position="1110"/>
        <end position="1137"/>
    </location>
</feature>
<comment type="similarity">
    <text evidence="2">Belongs to the ABC transporter superfamily. ABCF family. EF3 subfamily.</text>
</comment>
<dbReference type="Gene3D" id="3.40.50.300">
    <property type="entry name" value="P-loop containing nucleotide triphosphate hydrolases"/>
    <property type="match status" value="2"/>
</dbReference>
<dbReference type="InterPro" id="IPR001895">
    <property type="entry name" value="RASGEF_cat_dom"/>
</dbReference>
<dbReference type="SUPFAM" id="SSF54236">
    <property type="entry name" value="Ubiquitin-like"/>
    <property type="match status" value="1"/>
</dbReference>
<dbReference type="PROSITE" id="PS50009">
    <property type="entry name" value="RASGEF_CAT"/>
    <property type="match status" value="1"/>
</dbReference>
<evidence type="ECO:0000256" key="11">
    <source>
        <dbReference type="PROSITE-ProRule" id="PRU00168"/>
    </source>
</evidence>
<dbReference type="InterPro" id="IPR023578">
    <property type="entry name" value="Ras_GEF_dom_sf"/>
</dbReference>
<comment type="similarity">
    <text evidence="1">Belongs to the RAPGEF2 family.</text>
</comment>
<dbReference type="GO" id="GO:0016887">
    <property type="term" value="F:ATP hydrolysis activity"/>
    <property type="evidence" value="ECO:0007669"/>
    <property type="project" value="InterPro"/>
</dbReference>
<dbReference type="PANTHER" id="PTHR19211:SF117">
    <property type="entry name" value="ATP-BINDING CASSETTE SUB-FAMILY F MEMBER 3"/>
    <property type="match status" value="1"/>
</dbReference>
<keyword evidence="6" id="KW-0547">Nucleotide-binding</keyword>
<dbReference type="PROSITE" id="PS50200">
    <property type="entry name" value="RA"/>
    <property type="match status" value="1"/>
</dbReference>
<evidence type="ECO:0000256" key="4">
    <source>
        <dbReference type="ARBA" id="ARBA00022658"/>
    </source>
</evidence>
<dbReference type="Pfam" id="PF12848">
    <property type="entry name" value="ABC_tran_Xtn"/>
    <property type="match status" value="1"/>
</dbReference>
<dbReference type="Gene3D" id="1.20.870.10">
    <property type="entry name" value="Son of sevenless (SoS) protein Chain: S domain 1"/>
    <property type="match status" value="1"/>
</dbReference>
<keyword evidence="9" id="KW-0051">Antiviral defense</keyword>
<dbReference type="InterPro" id="IPR036964">
    <property type="entry name" value="RASGEF_cat_dom_sf"/>
</dbReference>
<dbReference type="SMART" id="SM00100">
    <property type="entry name" value="cNMP"/>
    <property type="match status" value="1"/>
</dbReference>
<evidence type="ECO:0000313" key="21">
    <source>
        <dbReference type="Proteomes" id="UP000719412"/>
    </source>
</evidence>
<dbReference type="Gene3D" id="1.10.840.10">
    <property type="entry name" value="Ras guanine-nucleotide exchange factors catalytic domain"/>
    <property type="match status" value="1"/>
</dbReference>
<dbReference type="SUPFAM" id="SSF51206">
    <property type="entry name" value="cAMP-binding domain-like"/>
    <property type="match status" value="2"/>
</dbReference>
<dbReference type="PROSITE" id="PS50042">
    <property type="entry name" value="CNMP_BINDING_3"/>
    <property type="match status" value="2"/>
</dbReference>
<dbReference type="CDD" id="cd03221">
    <property type="entry name" value="ABCF_EF-3"/>
    <property type="match status" value="2"/>
</dbReference>
<dbReference type="InterPro" id="IPR036390">
    <property type="entry name" value="WH_DNA-bd_sf"/>
</dbReference>
<dbReference type="PROSITE" id="PS50186">
    <property type="entry name" value="DEP"/>
    <property type="match status" value="1"/>
</dbReference>
<dbReference type="CDD" id="cd00038">
    <property type="entry name" value="CAP_ED"/>
    <property type="match status" value="2"/>
</dbReference>
<dbReference type="SUPFAM" id="SSF48366">
    <property type="entry name" value="Ras GEF"/>
    <property type="match status" value="1"/>
</dbReference>
<feature type="domain" description="Ras-associating" evidence="17">
    <location>
        <begin position="584"/>
        <end position="665"/>
    </location>
</feature>
<feature type="region of interest" description="Disordered" evidence="13">
    <location>
        <begin position="76"/>
        <end position="110"/>
    </location>
</feature>
<dbReference type="Gene3D" id="3.10.20.90">
    <property type="entry name" value="Phosphatidylinositol 3-kinase Catalytic Subunit, Chain A, domain 1"/>
    <property type="match status" value="1"/>
</dbReference>
<feature type="domain" description="N-terminal Ras-GEF" evidence="18">
    <location>
        <begin position="402"/>
        <end position="544"/>
    </location>
</feature>
<keyword evidence="5" id="KW-0677">Repeat</keyword>
<dbReference type="SMART" id="SM00382">
    <property type="entry name" value="AAA"/>
    <property type="match status" value="2"/>
</dbReference>
<dbReference type="InterPro" id="IPR050611">
    <property type="entry name" value="ABCF"/>
</dbReference>
<dbReference type="InterPro" id="IPR027417">
    <property type="entry name" value="P-loop_NTPase"/>
</dbReference>